<dbReference type="AlphaFoldDB" id="A0ABC9C0D4"/>
<keyword evidence="4" id="KW-1185">Reference proteome</keyword>
<evidence type="ECO:0000313" key="4">
    <source>
        <dbReference type="Proteomes" id="UP001497457"/>
    </source>
</evidence>
<evidence type="ECO:0000313" key="3">
    <source>
        <dbReference type="EMBL" id="CAL5010879.1"/>
    </source>
</evidence>
<dbReference type="EMBL" id="OZ075138">
    <property type="protein sequence ID" value="CAL5010879.1"/>
    <property type="molecule type" value="Genomic_DNA"/>
</dbReference>
<evidence type="ECO:0000256" key="1">
    <source>
        <dbReference type="SAM" id="MobiDB-lite"/>
    </source>
</evidence>
<protein>
    <submittedName>
        <fullName evidence="3">Uncharacterized protein</fullName>
    </submittedName>
</protein>
<gene>
    <name evidence="3" type="ORF">URODEC1_LOCUS70192</name>
</gene>
<evidence type="ECO:0000256" key="2">
    <source>
        <dbReference type="SAM" id="Phobius"/>
    </source>
</evidence>
<feature type="transmembrane region" description="Helical" evidence="2">
    <location>
        <begin position="171"/>
        <end position="190"/>
    </location>
</feature>
<feature type="transmembrane region" description="Helical" evidence="2">
    <location>
        <begin position="196"/>
        <end position="215"/>
    </location>
</feature>
<accession>A0ABC9C0D4</accession>
<feature type="transmembrane region" description="Helical" evidence="2">
    <location>
        <begin position="273"/>
        <end position="298"/>
    </location>
</feature>
<dbReference type="Proteomes" id="UP001497457">
    <property type="component" value="Chromosome 28b"/>
</dbReference>
<organism evidence="3 4">
    <name type="scientific">Urochloa decumbens</name>
    <dbReference type="NCBI Taxonomy" id="240449"/>
    <lineage>
        <taxon>Eukaryota</taxon>
        <taxon>Viridiplantae</taxon>
        <taxon>Streptophyta</taxon>
        <taxon>Embryophyta</taxon>
        <taxon>Tracheophyta</taxon>
        <taxon>Spermatophyta</taxon>
        <taxon>Magnoliopsida</taxon>
        <taxon>Liliopsida</taxon>
        <taxon>Poales</taxon>
        <taxon>Poaceae</taxon>
        <taxon>PACMAD clade</taxon>
        <taxon>Panicoideae</taxon>
        <taxon>Panicodae</taxon>
        <taxon>Paniceae</taxon>
        <taxon>Melinidinae</taxon>
        <taxon>Urochloa</taxon>
    </lineage>
</organism>
<name>A0ABC9C0D4_9POAL</name>
<keyword evidence="2" id="KW-0472">Membrane</keyword>
<keyword evidence="2" id="KW-0812">Transmembrane</keyword>
<feature type="compositionally biased region" description="Polar residues" evidence="1">
    <location>
        <begin position="56"/>
        <end position="67"/>
    </location>
</feature>
<feature type="transmembrane region" description="Helical" evidence="2">
    <location>
        <begin position="119"/>
        <end position="135"/>
    </location>
</feature>
<reference evidence="3 4" key="2">
    <citation type="submission" date="2024-10" db="EMBL/GenBank/DDBJ databases">
        <authorList>
            <person name="Ryan C."/>
        </authorList>
    </citation>
    <scope>NUCLEOTIDE SEQUENCE [LARGE SCALE GENOMIC DNA]</scope>
</reference>
<sequence>MPAGSTTENLHAMAEINHGINRPQLPSQVAGTFQQWPTESGSDNLQAVAVVHPESSRPQATTASTQAAEHLLQEHSGSRSDSPLHGTETDLEANHQPIPATTDQTNELQKRCSSYSQKALIFAILTFIGCLSSPSSSTENMAFKFSMVALFIAICIDLISASTKLEWGSAFVYLSWFFLVVMLCLLLVSLNKYYSYAIFTVLLPVVTIILQRILFCGWGQQFSTNDEVVQYLSTNEANQYLDGIFNLSAGIVTCGGFINMILGHYMVGQNRHMAVTVVGFLFFTTIVLGLDLMLVTAVRTAVLTRHVRHLNFLLIVLLMSTLIAALLFGIPSSAKDWHA</sequence>
<proteinExistence type="predicted"/>
<keyword evidence="2" id="KW-1133">Transmembrane helix</keyword>
<reference evidence="4" key="1">
    <citation type="submission" date="2024-06" db="EMBL/GenBank/DDBJ databases">
        <authorList>
            <person name="Ryan C."/>
        </authorList>
    </citation>
    <scope>NUCLEOTIDE SEQUENCE [LARGE SCALE GENOMIC DNA]</scope>
</reference>
<feature type="transmembrane region" description="Helical" evidence="2">
    <location>
        <begin position="244"/>
        <end position="267"/>
    </location>
</feature>
<feature type="region of interest" description="Disordered" evidence="1">
    <location>
        <begin position="53"/>
        <end position="91"/>
    </location>
</feature>
<feature type="transmembrane region" description="Helical" evidence="2">
    <location>
        <begin position="141"/>
        <end position="159"/>
    </location>
</feature>
<feature type="transmembrane region" description="Helical" evidence="2">
    <location>
        <begin position="310"/>
        <end position="330"/>
    </location>
</feature>